<name>A0ABW7PZD5_9GAMM</name>
<accession>A0ABW7PZD5</accession>
<feature type="domain" description="YqcC-like" evidence="1">
    <location>
        <begin position="7"/>
        <end position="102"/>
    </location>
</feature>
<dbReference type="PANTHER" id="PTHR39586">
    <property type="entry name" value="CYTOPLASMIC PROTEIN-RELATED"/>
    <property type="match status" value="1"/>
</dbReference>
<dbReference type="InterPro" id="IPR036814">
    <property type="entry name" value="YqcC-like_sf"/>
</dbReference>
<proteinExistence type="predicted"/>
<organism evidence="2 3">
    <name type="scientific">Pantoea osteomyelitidis</name>
    <dbReference type="NCBI Taxonomy" id="3230026"/>
    <lineage>
        <taxon>Bacteria</taxon>
        <taxon>Pseudomonadati</taxon>
        <taxon>Pseudomonadota</taxon>
        <taxon>Gammaproteobacteria</taxon>
        <taxon>Enterobacterales</taxon>
        <taxon>Erwiniaceae</taxon>
        <taxon>Pantoea</taxon>
    </lineage>
</organism>
<gene>
    <name evidence="2" type="ORF">ABU178_15700</name>
</gene>
<reference evidence="2 3" key="1">
    <citation type="submission" date="2024-08" db="EMBL/GenBank/DDBJ databases">
        <title>Pantoea ronii - a newly identified human opportunistic pathogen.</title>
        <authorList>
            <person name="Keidar-Friedman D."/>
            <person name="Sorek N."/>
            <person name="Leshin-Carmel D."/>
            <person name="Tsur A."/>
            <person name="Amsalem M."/>
            <person name="Tolkach D."/>
            <person name="Brosh-Nissimov T."/>
        </authorList>
    </citation>
    <scope>NUCLEOTIDE SEQUENCE [LARGE SCALE GENOMIC DNA]</scope>
    <source>
        <strain evidence="2 3">AA23256</strain>
    </source>
</reference>
<dbReference type="RefSeq" id="WP_397216548.1">
    <property type="nucleotide sequence ID" value="NZ_JBGFSN010000005.1"/>
</dbReference>
<protein>
    <submittedName>
        <fullName evidence="2">YqcC family protein</fullName>
    </submittedName>
</protein>
<keyword evidence="3" id="KW-1185">Reference proteome</keyword>
<evidence type="ECO:0000313" key="2">
    <source>
        <dbReference type="EMBL" id="MFH8135607.1"/>
    </source>
</evidence>
<dbReference type="InterPro" id="IPR007384">
    <property type="entry name" value="UCP006257"/>
</dbReference>
<dbReference type="SUPFAM" id="SSF158452">
    <property type="entry name" value="YqcC-like"/>
    <property type="match status" value="1"/>
</dbReference>
<dbReference type="PANTHER" id="PTHR39586:SF1">
    <property type="entry name" value="CYTOPLASMIC PROTEIN"/>
    <property type="match status" value="1"/>
</dbReference>
<dbReference type="Proteomes" id="UP001611251">
    <property type="component" value="Unassembled WGS sequence"/>
</dbReference>
<dbReference type="Pfam" id="PF04287">
    <property type="entry name" value="DUF446"/>
    <property type="match status" value="1"/>
</dbReference>
<comment type="caution">
    <text evidence="2">The sequence shown here is derived from an EMBL/GenBank/DDBJ whole genome shotgun (WGS) entry which is preliminary data.</text>
</comment>
<evidence type="ECO:0000259" key="1">
    <source>
        <dbReference type="Pfam" id="PF04287"/>
    </source>
</evidence>
<dbReference type="Gene3D" id="1.20.1440.40">
    <property type="entry name" value="YqcC-like"/>
    <property type="match status" value="1"/>
</dbReference>
<dbReference type="EMBL" id="JBGFSN010000005">
    <property type="protein sequence ID" value="MFH8135607.1"/>
    <property type="molecule type" value="Genomic_DNA"/>
</dbReference>
<sequence>MTPEQLITQRLQQVEQVMREHHLWQSESPAAHAFNSTEPFCLDTLQPLEWLQWVLIPRMHALIAARNPLPEKFAIAPYFEVALDHTTPGRVPLLLSLNKLDAQFLDDAR</sequence>
<dbReference type="PIRSF" id="PIRSF006257">
    <property type="entry name" value="UCP006257"/>
    <property type="match status" value="1"/>
</dbReference>
<evidence type="ECO:0000313" key="3">
    <source>
        <dbReference type="Proteomes" id="UP001611251"/>
    </source>
</evidence>
<dbReference type="InterPro" id="IPR023376">
    <property type="entry name" value="YqcC-like_dom"/>
</dbReference>